<accession>A0A0L6UAM6</accession>
<gene>
    <name evidence="3" type="ORF">VP01_79g4</name>
</gene>
<reference evidence="3 4" key="1">
    <citation type="submission" date="2015-08" db="EMBL/GenBank/DDBJ databases">
        <title>Next Generation Sequencing and Analysis of the Genome of Puccinia sorghi L Schw, the Causal Agent of Maize Common Rust.</title>
        <authorList>
            <person name="Rochi L."/>
            <person name="Burguener G."/>
            <person name="Darino M."/>
            <person name="Turjanski A."/>
            <person name="Kreff E."/>
            <person name="Dieguez M.J."/>
            <person name="Sacco F."/>
        </authorList>
    </citation>
    <scope>NUCLEOTIDE SEQUENCE [LARGE SCALE GENOMIC DNA]</scope>
    <source>
        <strain evidence="3 4">RO10H11247</strain>
    </source>
</reference>
<dbReference type="Proteomes" id="UP000037035">
    <property type="component" value="Unassembled WGS sequence"/>
</dbReference>
<dbReference type="OrthoDB" id="2505412at2759"/>
<sequence length="196" mass="22438">MASRRTMLIKCALGLVGLLFLTELADTEPYYSNGGQARFPRFLLEEARPELFCEVSSLNRTTFDALVNELRRKGILVDGWSVQVGQVEEQVLLFLDIVVNNNSMCQMAVKFRRGLFTVQRYFHAVLNALVELYPCYLDDDTFLMAEDNKMVDETALELNPPHIRTAAEDAEMASRRNRLADKLWAQYQSYLAAHPH</sequence>
<evidence type="ECO:0000256" key="1">
    <source>
        <dbReference type="SAM" id="SignalP"/>
    </source>
</evidence>
<evidence type="ECO:0000313" key="3">
    <source>
        <dbReference type="EMBL" id="KNZ45599.1"/>
    </source>
</evidence>
<feature type="signal peptide" evidence="1">
    <location>
        <begin position="1"/>
        <end position="27"/>
    </location>
</feature>
<dbReference type="EMBL" id="LAVV01013494">
    <property type="protein sequence ID" value="KNZ45599.1"/>
    <property type="molecule type" value="Genomic_DNA"/>
</dbReference>
<name>A0A0L6UAM6_9BASI</name>
<proteinExistence type="predicted"/>
<evidence type="ECO:0000313" key="4">
    <source>
        <dbReference type="Proteomes" id="UP000037035"/>
    </source>
</evidence>
<organism evidence="3 4">
    <name type="scientific">Puccinia sorghi</name>
    <dbReference type="NCBI Taxonomy" id="27349"/>
    <lineage>
        <taxon>Eukaryota</taxon>
        <taxon>Fungi</taxon>
        <taxon>Dikarya</taxon>
        <taxon>Basidiomycota</taxon>
        <taxon>Pucciniomycotina</taxon>
        <taxon>Pucciniomycetes</taxon>
        <taxon>Pucciniales</taxon>
        <taxon>Pucciniaceae</taxon>
        <taxon>Puccinia</taxon>
    </lineage>
</organism>
<keyword evidence="4" id="KW-1185">Reference proteome</keyword>
<dbReference type="InterPro" id="IPR058353">
    <property type="entry name" value="DUF8040"/>
</dbReference>
<evidence type="ECO:0000259" key="2">
    <source>
        <dbReference type="Pfam" id="PF26138"/>
    </source>
</evidence>
<comment type="caution">
    <text evidence="3">The sequence shown here is derived from an EMBL/GenBank/DDBJ whole genome shotgun (WGS) entry which is preliminary data.</text>
</comment>
<dbReference type="VEuPathDB" id="FungiDB:VP01_79g4"/>
<protein>
    <recommendedName>
        <fullName evidence="2">DUF8040 domain-containing protein</fullName>
    </recommendedName>
</protein>
<feature type="domain" description="DUF8040" evidence="2">
    <location>
        <begin position="49"/>
        <end position="130"/>
    </location>
</feature>
<dbReference type="Pfam" id="PF26138">
    <property type="entry name" value="DUF8040"/>
    <property type="match status" value="1"/>
</dbReference>
<feature type="chain" id="PRO_5005567825" description="DUF8040 domain-containing protein" evidence="1">
    <location>
        <begin position="28"/>
        <end position="196"/>
    </location>
</feature>
<keyword evidence="1" id="KW-0732">Signal</keyword>
<dbReference type="AlphaFoldDB" id="A0A0L6UAM6"/>